<evidence type="ECO:0000259" key="1">
    <source>
        <dbReference type="Pfam" id="PF04717"/>
    </source>
</evidence>
<dbReference type="Pfam" id="PF05954">
    <property type="entry name" value="Phage_GPD"/>
    <property type="match status" value="1"/>
</dbReference>
<dbReference type="InterPro" id="IPR006533">
    <property type="entry name" value="T6SS_Vgr_RhsGE"/>
</dbReference>
<dbReference type="AlphaFoldDB" id="A0A3E1Y4B6"/>
<dbReference type="EMBL" id="QPMM01000014">
    <property type="protein sequence ID" value="RFS19327.1"/>
    <property type="molecule type" value="Genomic_DNA"/>
</dbReference>
<dbReference type="SUPFAM" id="SSF69279">
    <property type="entry name" value="Phage tail proteins"/>
    <property type="match status" value="1"/>
</dbReference>
<organism evidence="2 3">
    <name type="scientific">Chitinophaga silvatica</name>
    <dbReference type="NCBI Taxonomy" id="2282649"/>
    <lineage>
        <taxon>Bacteria</taxon>
        <taxon>Pseudomonadati</taxon>
        <taxon>Bacteroidota</taxon>
        <taxon>Chitinophagia</taxon>
        <taxon>Chitinophagales</taxon>
        <taxon>Chitinophagaceae</taxon>
        <taxon>Chitinophaga</taxon>
    </lineage>
</organism>
<dbReference type="Proteomes" id="UP000260644">
    <property type="component" value="Unassembled WGS sequence"/>
</dbReference>
<protein>
    <submittedName>
        <fullName evidence="2">Type VI secretion system tip protein VgrG</fullName>
    </submittedName>
</protein>
<dbReference type="RefSeq" id="WP_116978380.1">
    <property type="nucleotide sequence ID" value="NZ_QPMM01000014.1"/>
</dbReference>
<reference evidence="2 3" key="1">
    <citation type="submission" date="2018-07" db="EMBL/GenBank/DDBJ databases">
        <title>Chitinophaga K2CV101002-2 sp. nov., isolated from a monsoon evergreen broad-leaved forest soil.</title>
        <authorList>
            <person name="Lv Y."/>
        </authorList>
    </citation>
    <scope>NUCLEOTIDE SEQUENCE [LARGE SCALE GENOMIC DNA]</scope>
    <source>
        <strain evidence="2 3">GDMCC 1.1288</strain>
    </source>
</reference>
<dbReference type="InterPro" id="IPR006531">
    <property type="entry name" value="Gp5/Vgr_OB"/>
</dbReference>
<dbReference type="Gene3D" id="2.40.50.230">
    <property type="entry name" value="Gp5 N-terminal domain"/>
    <property type="match status" value="1"/>
</dbReference>
<evidence type="ECO:0000313" key="2">
    <source>
        <dbReference type="EMBL" id="RFS19327.1"/>
    </source>
</evidence>
<keyword evidence="3" id="KW-1185">Reference proteome</keyword>
<dbReference type="NCBIfam" id="TIGR01646">
    <property type="entry name" value="vgr_GE"/>
    <property type="match status" value="1"/>
</dbReference>
<gene>
    <name evidence="2" type="ORF">DVR12_24155</name>
</gene>
<dbReference type="Gene3D" id="3.55.50.10">
    <property type="entry name" value="Baseplate protein-like domains"/>
    <property type="match status" value="1"/>
</dbReference>
<comment type="caution">
    <text evidence="2">The sequence shown here is derived from an EMBL/GenBank/DDBJ whole genome shotgun (WGS) entry which is preliminary data.</text>
</comment>
<sequence>MSNTRTIPNRVAGAAVTFSIRINGKEIPRSYEVYAVTVIKEANRIPQAKVTLIDGTPAKESFAASNDTLFVPGAAIEIFAGHQSQEDCIYKGIVIKHGISIRKNGSSQLQLDCRDSAVLMTLTKNAAVYSDMKDTDIASKIFNKYQLSLNVSKETTYKHPELIQYDSTDWDFLLERMDVNGRLVFVNDGKAVIGVPSFSDDPILTLQYGATILSLNAEMDARTQLTGVTATTWSPADQALLEVQAQTPASIKEPGNFTASQLANVTKNALTLRHGGNLPREELQSWANAAWQKAMLAKITGNVTFDGFAGIKPGDLLQIQGVGDRFNGKHFVSGIRHDISNGGWTTTAQLGMDKAWYAQQIAHNNSTPTSLLPLVHGLQTGIVAQLQKDPLNEDRVLVKIPMVDAVAEGVWARIATLDAGKDSGTFFRPDIDDEVIVGFIANDPRQAVILGMLNSSKKPAPVTAKDENKEKGYYSDSKMKVVFQEGDKSILMETPAGNSVLLSEKDKGITLQDQNGNKLVMNQDGISIQTAKKITLSSSGGDVETAGLNIKHAAKVQFKAEGTAGMELSSSAIAKLKGSIVQIN</sequence>
<dbReference type="OrthoDB" id="1907165at2"/>
<dbReference type="SUPFAM" id="SSF69255">
    <property type="entry name" value="gp5 N-terminal domain-like"/>
    <property type="match status" value="1"/>
</dbReference>
<dbReference type="InterPro" id="IPR037026">
    <property type="entry name" value="Vgr_OB-fold_dom_sf"/>
</dbReference>
<name>A0A3E1Y4B6_9BACT</name>
<dbReference type="Gene3D" id="2.30.110.50">
    <property type="match status" value="1"/>
</dbReference>
<accession>A0A3E1Y4B6</accession>
<feature type="domain" description="Gp5/Type VI secretion system Vgr protein OB-fold" evidence="1">
    <location>
        <begin position="379"/>
        <end position="453"/>
    </location>
</feature>
<dbReference type="Pfam" id="PF04717">
    <property type="entry name" value="Phage_base_V"/>
    <property type="match status" value="1"/>
</dbReference>
<proteinExistence type="predicted"/>
<evidence type="ECO:0000313" key="3">
    <source>
        <dbReference type="Proteomes" id="UP000260644"/>
    </source>
</evidence>